<evidence type="ECO:0000256" key="6">
    <source>
        <dbReference type="SAM" id="MobiDB-lite"/>
    </source>
</evidence>
<dbReference type="InterPro" id="IPR025827">
    <property type="entry name" value="Zn_ribbon_recom_dom"/>
</dbReference>
<keyword evidence="2" id="KW-0238">DNA-binding</keyword>
<sequence>MSQRAALYARVSTARQEQEQTVASQLEALENAATAMGLTVPAERRYIDDGISGARLDRPGLDALRDAAADGLIDVVLVHAPDRLARNYVHQVVLVEELTNRGVHVHFVECPATERAEDRLLVQMQGIIAEYERAKIMERTRRGRIHKLRAGQMLPYSSVARYGYAIERSADGLRRTVVIDEVEAQHVRAMYRWVREEDLSSRAVARRLNAQGIRPRRAARWTEGRVYGVLTDPTYTGMATYGRRMSVEPARPKKPGSYRKHLKSSSRFRPKQEWLIIPVPSIVDEKEQAEVRAILAKHRWQAPRHLKHDYLLRSLVVCGECGWRMEGHRQAPRSGVPYEYFYYGCRRRLAEVRGHDKRCKAKYIRRDELDAVVWDALVSWIQSPEMLLQEVEAWRSSRAGEDQSRRDRARLESAERKLQTQVERLVDAYQAGAISVEELKARRDRLDAEQRAVRVRIEEIAAQDQDRTRLNQLADDLTAFAATLREGLDKLDFAGRQRLVRLLIERVVVTGDHVAIEHAIPLSGRFSALRSQDRCPRVPNLQGADEARRHGDRAPEHRPLPLRARRADRCSSTLSQPGATVLEKHRSAPQGAR</sequence>
<dbReference type="CDD" id="cd00338">
    <property type="entry name" value="Ser_Recombinase"/>
    <property type="match status" value="1"/>
</dbReference>
<evidence type="ECO:0000256" key="3">
    <source>
        <dbReference type="ARBA" id="ARBA00023172"/>
    </source>
</evidence>
<dbReference type="Pfam" id="PF07508">
    <property type="entry name" value="Recombinase"/>
    <property type="match status" value="1"/>
</dbReference>
<dbReference type="InterPro" id="IPR011109">
    <property type="entry name" value="DNA_bind_recombinase_dom"/>
</dbReference>
<dbReference type="EMBL" id="JAQNDK010000001">
    <property type="protein sequence ID" value="MDC0679008.1"/>
    <property type="molecule type" value="Genomic_DNA"/>
</dbReference>
<dbReference type="Pfam" id="PF00239">
    <property type="entry name" value="Resolvase"/>
    <property type="match status" value="1"/>
</dbReference>
<dbReference type="PANTHER" id="PTHR30461">
    <property type="entry name" value="DNA-INVERTASE FROM LAMBDOID PROPHAGE"/>
    <property type="match status" value="1"/>
</dbReference>
<feature type="region of interest" description="Disordered" evidence="6">
    <location>
        <begin position="537"/>
        <end position="593"/>
    </location>
</feature>
<proteinExistence type="predicted"/>
<evidence type="ECO:0000259" key="8">
    <source>
        <dbReference type="PROSITE" id="PS51737"/>
    </source>
</evidence>
<keyword evidence="10" id="KW-1185">Reference proteome</keyword>
<protein>
    <submittedName>
        <fullName evidence="9">Recombinase family protein</fullName>
    </submittedName>
</protein>
<gene>
    <name evidence="9" type="ORF">POL72_14795</name>
</gene>
<dbReference type="InterPro" id="IPR038109">
    <property type="entry name" value="DNA_bind_recomb_sf"/>
</dbReference>
<dbReference type="InterPro" id="IPR036162">
    <property type="entry name" value="Resolvase-like_N_sf"/>
</dbReference>
<evidence type="ECO:0000313" key="9">
    <source>
        <dbReference type="EMBL" id="MDC0679008.1"/>
    </source>
</evidence>
<feature type="compositionally biased region" description="Basic and acidic residues" evidence="6">
    <location>
        <begin position="545"/>
        <end position="569"/>
    </location>
</feature>
<accession>A0ABT5BZ44</accession>
<keyword evidence="3" id="KW-0233">DNA recombination</keyword>
<feature type="domain" description="Recombinase" evidence="8">
    <location>
        <begin position="161"/>
        <end position="301"/>
    </location>
</feature>
<evidence type="ECO:0000256" key="1">
    <source>
        <dbReference type="ARBA" id="ARBA00022908"/>
    </source>
</evidence>
<dbReference type="PROSITE" id="PS00397">
    <property type="entry name" value="RECOMBINASES_1"/>
    <property type="match status" value="1"/>
</dbReference>
<reference evidence="9 10" key="1">
    <citation type="submission" date="2023-01" db="EMBL/GenBank/DDBJ databases">
        <title>Minimal conservation of predation-associated metabolite biosynthetic gene clusters underscores biosynthetic potential of Myxococcota including descriptions for ten novel species: Archangium lansinium sp. nov., Myxococcus landrumus sp. nov., Nannocystis bai.</title>
        <authorList>
            <person name="Ahearne A."/>
            <person name="Stevens C."/>
            <person name="Dowd S."/>
        </authorList>
    </citation>
    <scope>NUCLEOTIDE SEQUENCE [LARGE SCALE GENOMIC DNA]</scope>
    <source>
        <strain evidence="9 10">WIWO2</strain>
    </source>
</reference>
<feature type="coiled-coil region" evidence="5">
    <location>
        <begin position="408"/>
        <end position="456"/>
    </location>
</feature>
<evidence type="ECO:0000256" key="4">
    <source>
        <dbReference type="PROSITE-ProRule" id="PRU10137"/>
    </source>
</evidence>
<dbReference type="SUPFAM" id="SSF53041">
    <property type="entry name" value="Resolvase-like"/>
    <property type="match status" value="1"/>
</dbReference>
<dbReference type="Pfam" id="PF13408">
    <property type="entry name" value="Zn_ribbon_recom"/>
    <property type="match status" value="1"/>
</dbReference>
<dbReference type="PANTHER" id="PTHR30461:SF23">
    <property type="entry name" value="DNA RECOMBINASE-RELATED"/>
    <property type="match status" value="1"/>
</dbReference>
<dbReference type="PROSITE" id="PS51736">
    <property type="entry name" value="RECOMBINASES_3"/>
    <property type="match status" value="1"/>
</dbReference>
<name>A0ABT5BZ44_9BACT</name>
<dbReference type="InterPro" id="IPR006119">
    <property type="entry name" value="Resolv_N"/>
</dbReference>
<dbReference type="Gene3D" id="3.90.1750.20">
    <property type="entry name" value="Putative Large Serine Recombinase, Chain B, Domain 2"/>
    <property type="match status" value="1"/>
</dbReference>
<dbReference type="RefSeq" id="WP_272095868.1">
    <property type="nucleotide sequence ID" value="NZ_JAQNDK010000001.1"/>
</dbReference>
<comment type="caution">
    <text evidence="9">The sequence shown here is derived from an EMBL/GenBank/DDBJ whole genome shotgun (WGS) entry which is preliminary data.</text>
</comment>
<dbReference type="Proteomes" id="UP001217485">
    <property type="component" value="Unassembled WGS sequence"/>
</dbReference>
<dbReference type="PROSITE" id="PS51737">
    <property type="entry name" value="RECOMBINASE_DNA_BIND"/>
    <property type="match status" value="1"/>
</dbReference>
<keyword evidence="5" id="KW-0175">Coiled coil</keyword>
<feature type="active site" description="O-(5'-phospho-DNA)-serine intermediate" evidence="4">
    <location>
        <position position="12"/>
    </location>
</feature>
<evidence type="ECO:0000256" key="5">
    <source>
        <dbReference type="SAM" id="Coils"/>
    </source>
</evidence>
<evidence type="ECO:0000256" key="2">
    <source>
        <dbReference type="ARBA" id="ARBA00023125"/>
    </source>
</evidence>
<dbReference type="Gene3D" id="3.40.50.1390">
    <property type="entry name" value="Resolvase, N-terminal catalytic domain"/>
    <property type="match status" value="1"/>
</dbReference>
<dbReference type="InterPro" id="IPR050639">
    <property type="entry name" value="SSR_resolvase"/>
</dbReference>
<feature type="domain" description="Resolvase/invertase-type recombinase catalytic" evidence="7">
    <location>
        <begin position="4"/>
        <end position="151"/>
    </location>
</feature>
<keyword evidence="1" id="KW-0229">DNA integration</keyword>
<evidence type="ECO:0000313" key="10">
    <source>
        <dbReference type="Proteomes" id="UP001217485"/>
    </source>
</evidence>
<evidence type="ECO:0000259" key="7">
    <source>
        <dbReference type="PROSITE" id="PS51736"/>
    </source>
</evidence>
<organism evidence="9 10">
    <name type="scientific">Sorangium atrum</name>
    <dbReference type="NCBI Taxonomy" id="2995308"/>
    <lineage>
        <taxon>Bacteria</taxon>
        <taxon>Pseudomonadati</taxon>
        <taxon>Myxococcota</taxon>
        <taxon>Polyangia</taxon>
        <taxon>Polyangiales</taxon>
        <taxon>Polyangiaceae</taxon>
        <taxon>Sorangium</taxon>
    </lineage>
</organism>
<dbReference type="InterPro" id="IPR006118">
    <property type="entry name" value="Recombinase_CS"/>
</dbReference>
<dbReference type="SMART" id="SM00857">
    <property type="entry name" value="Resolvase"/>
    <property type="match status" value="1"/>
</dbReference>